<dbReference type="PANTHER" id="PTHR36151:SF3">
    <property type="entry name" value="ER-BOUND OXYGENASE MPAB_MPAB'_RUBBER OXYGENASE CATALYTIC DOMAIN-CONTAINING PROTEIN"/>
    <property type="match status" value="1"/>
</dbReference>
<accession>A0ABX2JGR9</accession>
<protein>
    <submittedName>
        <fullName evidence="2">DUF2236 domain-containing protein</fullName>
    </submittedName>
</protein>
<reference evidence="2 3" key="1">
    <citation type="submission" date="2020-06" db="EMBL/GenBank/DDBJ databases">
        <title>Sphingomonas hominis sp. nov., a member of the Sphingomonas, isolated from the hair of a 22-year-old girl.</title>
        <authorList>
            <person name="Zhang D.-F."/>
            <person name="Cui X.-W."/>
        </authorList>
    </citation>
    <scope>NUCLEOTIDE SEQUENCE [LARGE SCALE GENOMIC DNA]</scope>
    <source>
        <strain evidence="2 3">HHU CXW</strain>
    </source>
</reference>
<sequence length="274" mass="30006">MTDNVRAALATRVRALVGSGEVDLTRPPGDDGLFGPASPTWRVHGDFSAMMIGGISALLLQMLHPLALAGVWDHSGFRDDRQGRLKRTARFIATTTFGSTERARASIAQVRRIHDRVHGTLPDGTRYDANDPHLLTWVHVAEVDSFLRAYLRYRDPAMSAADQDRYFTETAGIAEALGATDVPRSRAEIDRYLTRIRPELRADHRTREVAAALLAPGDDRATTSAMNLAVAAAIDLLPPWAQALHGRSLPAFARPALRFGANRMGGVLRWALKA</sequence>
<dbReference type="Pfam" id="PF09995">
    <property type="entry name" value="MPAB_Lcp_cat"/>
    <property type="match status" value="1"/>
</dbReference>
<comment type="caution">
    <text evidence="2">The sequence shown here is derived from an EMBL/GenBank/DDBJ whole genome shotgun (WGS) entry which is preliminary data.</text>
</comment>
<dbReference type="EMBL" id="JABULH010000001">
    <property type="protein sequence ID" value="NTS63836.1"/>
    <property type="molecule type" value="Genomic_DNA"/>
</dbReference>
<proteinExistence type="predicted"/>
<evidence type="ECO:0000313" key="2">
    <source>
        <dbReference type="EMBL" id="NTS63836.1"/>
    </source>
</evidence>
<dbReference type="Proteomes" id="UP000621447">
    <property type="component" value="Unassembled WGS sequence"/>
</dbReference>
<organism evidence="2 3">
    <name type="scientific">Sphingomonas hominis</name>
    <dbReference type="NCBI Taxonomy" id="2741495"/>
    <lineage>
        <taxon>Bacteria</taxon>
        <taxon>Pseudomonadati</taxon>
        <taxon>Pseudomonadota</taxon>
        <taxon>Alphaproteobacteria</taxon>
        <taxon>Sphingomonadales</taxon>
        <taxon>Sphingomonadaceae</taxon>
        <taxon>Sphingomonas</taxon>
    </lineage>
</organism>
<evidence type="ECO:0000313" key="3">
    <source>
        <dbReference type="Proteomes" id="UP000621447"/>
    </source>
</evidence>
<feature type="domain" description="ER-bound oxygenase mpaB/mpaB'/Rubber oxygenase catalytic" evidence="1">
    <location>
        <begin position="41"/>
        <end position="270"/>
    </location>
</feature>
<dbReference type="InterPro" id="IPR018713">
    <property type="entry name" value="MPAB/Lcp_cat_dom"/>
</dbReference>
<keyword evidence="3" id="KW-1185">Reference proteome</keyword>
<dbReference type="PANTHER" id="PTHR36151">
    <property type="entry name" value="BLR2777 PROTEIN"/>
    <property type="match status" value="1"/>
</dbReference>
<gene>
    <name evidence="2" type="ORF">HRV97_01505</name>
</gene>
<evidence type="ECO:0000259" key="1">
    <source>
        <dbReference type="Pfam" id="PF09995"/>
    </source>
</evidence>
<name>A0ABX2JGR9_9SPHN</name>